<dbReference type="KEGG" id="nav:JQS30_02195"/>
<accession>A0A895XQE8</accession>
<evidence type="ECO:0000259" key="4">
    <source>
        <dbReference type="PROSITE" id="PS51755"/>
    </source>
</evidence>
<evidence type="ECO:0000256" key="3">
    <source>
        <dbReference type="PROSITE-ProRule" id="PRU01091"/>
    </source>
</evidence>
<dbReference type="Proteomes" id="UP000662939">
    <property type="component" value="Chromosome"/>
</dbReference>
<dbReference type="PRINTS" id="PR00364">
    <property type="entry name" value="DISEASERSIST"/>
</dbReference>
<dbReference type="SUPFAM" id="SSF52540">
    <property type="entry name" value="P-loop containing nucleoside triphosphate hydrolases"/>
    <property type="match status" value="1"/>
</dbReference>
<dbReference type="InterPro" id="IPR003593">
    <property type="entry name" value="AAA+_ATPase"/>
</dbReference>
<dbReference type="InterPro" id="IPR016032">
    <property type="entry name" value="Sig_transdc_resp-reg_C-effctor"/>
</dbReference>
<dbReference type="SMART" id="SM00028">
    <property type="entry name" value="TPR"/>
    <property type="match status" value="4"/>
</dbReference>
<gene>
    <name evidence="5" type="ORF">JQS30_02195</name>
</gene>
<evidence type="ECO:0000313" key="5">
    <source>
        <dbReference type="EMBL" id="QSB05763.1"/>
    </source>
</evidence>
<dbReference type="GO" id="GO:0003677">
    <property type="term" value="F:DNA binding"/>
    <property type="evidence" value="ECO:0007669"/>
    <property type="project" value="UniProtKB-UniRule"/>
</dbReference>
<dbReference type="SMART" id="SM01043">
    <property type="entry name" value="BTAD"/>
    <property type="match status" value="1"/>
</dbReference>
<dbReference type="PANTHER" id="PTHR47691:SF3">
    <property type="entry name" value="HTH-TYPE TRANSCRIPTIONAL REGULATOR RV0890C-RELATED"/>
    <property type="match status" value="1"/>
</dbReference>
<dbReference type="SMART" id="SM00382">
    <property type="entry name" value="AAA"/>
    <property type="match status" value="1"/>
</dbReference>
<protein>
    <submittedName>
        <fullName evidence="5">AAA family ATPase</fullName>
    </submittedName>
</protein>
<dbReference type="Pfam" id="PF03704">
    <property type="entry name" value="BTAD"/>
    <property type="match status" value="1"/>
</dbReference>
<dbReference type="Gene3D" id="3.40.50.300">
    <property type="entry name" value="P-loop containing nucleotide triphosphate hydrolases"/>
    <property type="match status" value="1"/>
</dbReference>
<dbReference type="InterPro" id="IPR005158">
    <property type="entry name" value="BTAD"/>
</dbReference>
<dbReference type="GO" id="GO:0000160">
    <property type="term" value="P:phosphorelay signal transduction system"/>
    <property type="evidence" value="ECO:0007669"/>
    <property type="project" value="InterPro"/>
</dbReference>
<dbReference type="AlphaFoldDB" id="A0A895XQE8"/>
<keyword evidence="2 3" id="KW-0238">DNA-binding</keyword>
<dbReference type="InterPro" id="IPR001867">
    <property type="entry name" value="OmpR/PhoB-type_DNA-bd"/>
</dbReference>
<proteinExistence type="inferred from homology"/>
<name>A0A895XQE8_9ACTN</name>
<dbReference type="Gene3D" id="1.25.40.10">
    <property type="entry name" value="Tetratricopeptide repeat domain"/>
    <property type="match status" value="3"/>
</dbReference>
<dbReference type="InterPro" id="IPR019734">
    <property type="entry name" value="TPR_rpt"/>
</dbReference>
<comment type="similarity">
    <text evidence="1">Belongs to the AfsR/DnrI/RedD regulatory family.</text>
</comment>
<dbReference type="SMART" id="SM00862">
    <property type="entry name" value="Trans_reg_C"/>
    <property type="match status" value="1"/>
</dbReference>
<dbReference type="GO" id="GO:0006355">
    <property type="term" value="P:regulation of DNA-templated transcription"/>
    <property type="evidence" value="ECO:0007669"/>
    <property type="project" value="InterPro"/>
</dbReference>
<keyword evidence="6" id="KW-1185">Reference proteome</keyword>
<dbReference type="InterPro" id="IPR011990">
    <property type="entry name" value="TPR-like_helical_dom_sf"/>
</dbReference>
<evidence type="ECO:0000256" key="2">
    <source>
        <dbReference type="ARBA" id="ARBA00023125"/>
    </source>
</evidence>
<dbReference type="InterPro" id="IPR041664">
    <property type="entry name" value="AAA_16"/>
</dbReference>
<dbReference type="InterPro" id="IPR036388">
    <property type="entry name" value="WH-like_DNA-bd_sf"/>
</dbReference>
<dbReference type="InterPro" id="IPR027417">
    <property type="entry name" value="P-loop_NTPase"/>
</dbReference>
<evidence type="ECO:0000256" key="1">
    <source>
        <dbReference type="ARBA" id="ARBA00005820"/>
    </source>
</evidence>
<organism evidence="5 6">
    <name type="scientific">Natronoglycomyces albus</name>
    <dbReference type="NCBI Taxonomy" id="2811108"/>
    <lineage>
        <taxon>Bacteria</taxon>
        <taxon>Bacillati</taxon>
        <taxon>Actinomycetota</taxon>
        <taxon>Actinomycetes</taxon>
        <taxon>Glycomycetales</taxon>
        <taxon>Glycomycetaceae</taxon>
        <taxon>Natronoglycomyces</taxon>
    </lineage>
</organism>
<dbReference type="PROSITE" id="PS51755">
    <property type="entry name" value="OMPR_PHOB"/>
    <property type="match status" value="1"/>
</dbReference>
<dbReference type="SUPFAM" id="SSF46894">
    <property type="entry name" value="C-terminal effector domain of the bipartite response regulators"/>
    <property type="match status" value="1"/>
</dbReference>
<reference evidence="5" key="1">
    <citation type="submission" date="2021-02" db="EMBL/GenBank/DDBJ databases">
        <title>Natronoglycomyces albus gen. nov., sp. nov, a haloalkaliphilic actinobacterium from a soda solonchak soil.</title>
        <authorList>
            <person name="Sorokin D.Y."/>
            <person name="Khijniak T.V."/>
            <person name="Zakharycheva A.P."/>
            <person name="Boueva O.V."/>
            <person name="Ariskina E.V."/>
            <person name="Hahnke R.L."/>
            <person name="Bunk B."/>
            <person name="Sproer C."/>
            <person name="Schumann P."/>
            <person name="Evtushenko L.I."/>
            <person name="Kublanov I.V."/>
        </authorList>
    </citation>
    <scope>NUCLEOTIDE SEQUENCE</scope>
    <source>
        <strain evidence="5">DSM 106290</strain>
    </source>
</reference>
<sequence length="1004" mass="109517">MRFGVLGPIAVWTDTGDEIRIPERKLRLLLAALLCDPGHAVSAPRLCQDLWPHLDQPLATLQAKISTLRRLFERAEPGGRALIEHRAGRYRLDLSRATLDLADFVSLTERARSPLAATQRIALLEEALRLRRGDAYADAETETFAAAAIRGWHERELSARLALAAARLDAGQPHTAAVELESLAGHHRLHQRLQKLLMLALYQSGRPEEALRTYEALRRGLADSLGIDPEPSVAQLHLDMLRQADHLRAEATPPPADLAPVSMGKTIGRDHDLTRLRDLLKQGSLITLTGPSGIGKTHVAAALAQLVRDDFPSNGRWVELAQLPPQASAEAIAGDIAAQLGLSDAAPELDTATNIAGSSAIERLRTNLKDKSLLLVLDNCEHVAESAATVVAALLRQCPGLRIVATSQEPLRVRGEQRYPVGGLDLAAAAELLVVRARSHDPNFVPAEGERELIAHICDRLDGVPLAIELAAARIHSLGAKDLLARLDDQLGLLRGNRRDAPKRQRTLYAALAWTWNLLDEEQQRLWSHLSIFGGSATLAAIEAVTDAAAALETLVERGLVTVKATFEARRYQLLNAVSAFGAEQLTAETASQLAARHHQYYASLAASAHRALFGPEQATWVARLNSEAANVRQALTTALDQDAATAIAMACDLAWYWYISGRIDEARHWLTSALNRSDPASSARAAAWLYGIEQRVNPTSEPAPELDVDDERLLWFAHLALADTGRGRDWELMERLLTSGDDWTRAATLCTRVVHRIAEGDIVAARDDAESAAKLFEDLEDGWGLCQAIDWQAEATLILARYEEARELNERGLNLAVEFGLPLKVANRQCGLGRVALLSGDLGQSRTWHQAALDTSRDQGYVKGVVSARIGLGLTARRAGELVEAEHHMRQVLEWNRDPDFAAVRTLALAELGFAAEQRGDAATAERLHTEGLTVARAAGDPRAIALAHEGLAGACSLAGQRDRARQHLEKAARLREELGLPLPEAERDDVVRIERRLSGTCE</sequence>
<feature type="domain" description="OmpR/PhoB-type" evidence="4">
    <location>
        <begin position="1"/>
        <end position="94"/>
    </location>
</feature>
<dbReference type="PANTHER" id="PTHR47691">
    <property type="entry name" value="REGULATOR-RELATED"/>
    <property type="match status" value="1"/>
</dbReference>
<dbReference type="EMBL" id="CP070496">
    <property type="protein sequence ID" value="QSB05763.1"/>
    <property type="molecule type" value="Genomic_DNA"/>
</dbReference>
<evidence type="ECO:0000313" key="6">
    <source>
        <dbReference type="Proteomes" id="UP000662939"/>
    </source>
</evidence>
<feature type="DNA-binding region" description="OmpR/PhoB-type" evidence="3">
    <location>
        <begin position="1"/>
        <end position="94"/>
    </location>
</feature>
<dbReference type="Gene3D" id="1.10.10.10">
    <property type="entry name" value="Winged helix-like DNA-binding domain superfamily/Winged helix DNA-binding domain"/>
    <property type="match status" value="1"/>
</dbReference>
<dbReference type="Pfam" id="PF13191">
    <property type="entry name" value="AAA_16"/>
    <property type="match status" value="1"/>
</dbReference>
<dbReference type="SUPFAM" id="SSF48452">
    <property type="entry name" value="TPR-like"/>
    <property type="match status" value="3"/>
</dbReference>
<dbReference type="RefSeq" id="WP_213171775.1">
    <property type="nucleotide sequence ID" value="NZ_CP070496.1"/>
</dbReference>